<accession>A0A139BVA2</accession>
<name>A0A139BVA2_9PROT</name>
<comment type="similarity">
    <text evidence="2">Belongs to the WrbA family.</text>
</comment>
<reference evidence="7 8" key="1">
    <citation type="submission" date="2016-02" db="EMBL/GenBank/DDBJ databases">
        <authorList>
            <person name="Wen L."/>
            <person name="He K."/>
            <person name="Yang H."/>
        </authorList>
    </citation>
    <scope>NUCLEOTIDE SEQUENCE [LARGE SCALE GENOMIC DNA]</scope>
    <source>
        <strain evidence="7">ShG14-8</strain>
    </source>
</reference>
<gene>
    <name evidence="7" type="ORF">AWT59_0925</name>
</gene>
<comment type="cofactor">
    <cofactor evidence="1">
        <name>FMN</name>
        <dbReference type="ChEBI" id="CHEBI:58210"/>
    </cofactor>
</comment>
<keyword evidence="4" id="KW-0288">FMN</keyword>
<dbReference type="Proteomes" id="UP000070578">
    <property type="component" value="Unassembled WGS sequence"/>
</dbReference>
<evidence type="ECO:0000256" key="4">
    <source>
        <dbReference type="ARBA" id="ARBA00022643"/>
    </source>
</evidence>
<evidence type="ECO:0000256" key="5">
    <source>
        <dbReference type="ARBA" id="ARBA00029652"/>
    </source>
</evidence>
<dbReference type="InterPro" id="IPR001226">
    <property type="entry name" value="Flavodoxin_CS"/>
</dbReference>
<protein>
    <recommendedName>
        <fullName evidence="5">Flavoprotein WrbA</fullName>
    </recommendedName>
</protein>
<evidence type="ECO:0000256" key="2">
    <source>
        <dbReference type="ARBA" id="ARBA00006961"/>
    </source>
</evidence>
<evidence type="ECO:0000256" key="3">
    <source>
        <dbReference type="ARBA" id="ARBA00022630"/>
    </source>
</evidence>
<dbReference type="GO" id="GO:0003955">
    <property type="term" value="F:NAD(P)H dehydrogenase (quinone) activity"/>
    <property type="evidence" value="ECO:0007669"/>
    <property type="project" value="InterPro"/>
</dbReference>
<dbReference type="AlphaFoldDB" id="A0A139BVA2"/>
<dbReference type="PROSITE" id="PS50902">
    <property type="entry name" value="FLAVODOXIN_LIKE"/>
    <property type="match status" value="1"/>
</dbReference>
<dbReference type="NCBIfam" id="NF002999">
    <property type="entry name" value="PRK03767.1"/>
    <property type="match status" value="1"/>
</dbReference>
<dbReference type="InterPro" id="IPR008254">
    <property type="entry name" value="Flavodoxin/NO_synth"/>
</dbReference>
<dbReference type="InterPro" id="IPR029039">
    <property type="entry name" value="Flavoprotein-like_sf"/>
</dbReference>
<dbReference type="FunFam" id="3.40.50.360:FF:000001">
    <property type="entry name" value="NAD(P)H dehydrogenase (Quinone) FQR1-like"/>
    <property type="match status" value="1"/>
</dbReference>
<evidence type="ECO:0000259" key="6">
    <source>
        <dbReference type="PROSITE" id="PS50902"/>
    </source>
</evidence>
<feature type="domain" description="Flavodoxin-like" evidence="6">
    <location>
        <begin position="17"/>
        <end position="202"/>
    </location>
</feature>
<proteinExistence type="inferred from homology"/>
<dbReference type="PANTHER" id="PTHR30546:SF23">
    <property type="entry name" value="FLAVOPROTEIN-LIKE PROTEIN YCP4-RELATED"/>
    <property type="match status" value="1"/>
</dbReference>
<dbReference type="GO" id="GO:0009055">
    <property type="term" value="F:electron transfer activity"/>
    <property type="evidence" value="ECO:0007669"/>
    <property type="project" value="InterPro"/>
</dbReference>
<dbReference type="PROSITE" id="PS00201">
    <property type="entry name" value="FLAVODOXIN"/>
    <property type="match status" value="1"/>
</dbReference>
<keyword evidence="3" id="KW-0285">Flavoprotein</keyword>
<comment type="caution">
    <text evidence="7">The sequence shown here is derived from an EMBL/GenBank/DDBJ whole genome shotgun (WGS) entry which is preliminary data.</text>
</comment>
<dbReference type="PANTHER" id="PTHR30546">
    <property type="entry name" value="FLAVODOXIN-RELATED PROTEIN WRBA-RELATED"/>
    <property type="match status" value="1"/>
</dbReference>
<dbReference type="Gene3D" id="3.40.50.360">
    <property type="match status" value="1"/>
</dbReference>
<dbReference type="EMBL" id="LSLI01000015">
    <property type="protein sequence ID" value="KXS32916.1"/>
    <property type="molecule type" value="Genomic_DNA"/>
</dbReference>
<evidence type="ECO:0000313" key="7">
    <source>
        <dbReference type="EMBL" id="KXS32916.1"/>
    </source>
</evidence>
<dbReference type="InterPro" id="IPR010089">
    <property type="entry name" value="Flavoprotein_WrbA-like"/>
</dbReference>
<evidence type="ECO:0000313" key="8">
    <source>
        <dbReference type="Proteomes" id="UP000070578"/>
    </source>
</evidence>
<evidence type="ECO:0000256" key="1">
    <source>
        <dbReference type="ARBA" id="ARBA00001917"/>
    </source>
</evidence>
<dbReference type="GO" id="GO:0010181">
    <property type="term" value="F:FMN binding"/>
    <property type="evidence" value="ECO:0007669"/>
    <property type="project" value="InterPro"/>
</dbReference>
<dbReference type="NCBIfam" id="TIGR01755">
    <property type="entry name" value="flav_wrbA"/>
    <property type="match status" value="1"/>
</dbReference>
<dbReference type="Pfam" id="PF03358">
    <property type="entry name" value="FMN_red"/>
    <property type="match status" value="1"/>
</dbReference>
<reference evidence="7 8" key="2">
    <citation type="submission" date="2016-03" db="EMBL/GenBank/DDBJ databases">
        <title>New uncultured bacterium of the family Gallionellaceae from acid mine drainage: description and reconstruction of genome based on metagenomic analysis of microbial community.</title>
        <authorList>
            <person name="Kadnikov V."/>
            <person name="Ivasenko D."/>
            <person name="Beletsky A."/>
            <person name="Mardanov A."/>
            <person name="Danilova E."/>
            <person name="Pimenov N."/>
            <person name="Karnachuk O."/>
            <person name="Ravin N."/>
        </authorList>
    </citation>
    <scope>NUCLEOTIDE SEQUENCE [LARGE SCALE GENOMIC DNA]</scope>
    <source>
        <strain evidence="7">ShG14-8</strain>
    </source>
</reference>
<dbReference type="SUPFAM" id="SSF52218">
    <property type="entry name" value="Flavoproteins"/>
    <property type="match status" value="1"/>
</dbReference>
<dbReference type="GO" id="GO:0016020">
    <property type="term" value="C:membrane"/>
    <property type="evidence" value="ECO:0007669"/>
    <property type="project" value="TreeGrafter"/>
</dbReference>
<sequence length="210" mass="22245">MAESFPYNRAMITDKEILVLYYSQHGATRQMAQLIARGVEQVDGVRARLRTVAKVSAVCESTEPGIPDSGAPYVELRDLEECIGLALGSPTRFGNMAAAMKYFWDGTGGIWMKHALVGKPAALFTSTGTMHGGQESTLLSMMLPLLHHGMVIVGLPYSQPELSSTQSGGTPYGASHVAGIANDRAISDAEKKLCIALGAHLAGIALKLAA</sequence>
<organism evidence="7 8">
    <name type="scientific">Candidatus Gallionella acididurans</name>
    <dbReference type="NCBI Taxonomy" id="1796491"/>
    <lineage>
        <taxon>Bacteria</taxon>
        <taxon>Pseudomonadati</taxon>
        <taxon>Pseudomonadota</taxon>
        <taxon>Betaproteobacteria</taxon>
        <taxon>Nitrosomonadales</taxon>
        <taxon>Gallionellaceae</taxon>
        <taxon>Gallionella</taxon>
    </lineage>
</organism>
<dbReference type="InterPro" id="IPR005025">
    <property type="entry name" value="FMN_Rdtase-like_dom"/>
</dbReference>